<dbReference type="AlphaFoldDB" id="A0A0D1ZSZ7"/>
<dbReference type="OMA" id="YFQYRGE"/>
<sequence length="389" mass="43287">MGKRSKKADPSKPLKTPIAPWIYVFDATPGAPYLHTLQARLPSVVCFDLGGHSPGDSSLVPTARVVAQILLGKHDEQIVLVRGSEGTLKERARTANALHTAAIKHDCNFASVNISAVDDETTKQGSQVQWGTNHLEVRAEDVEATTEKIFKWLFTAFTVHETIHLIDPEELKVTDPRSFPGSEYCPVAEHKLRPRDAKVHFVAIILSRPVLGADQRLTWTVADKSGVANFYFQYRGEHSKYTWDWVQSLKPGERTILPRAKSVEVKEAKGVQVVKAPFRGIGLAFTGVGLTVQAIGHGLGKVGHAFRMGHSRKWVSEGDLVDGKEVNWKQVFAEEEARLKNSVTRVKPNTSYRPIKVFDEKGRKTWVEEDETASTQADSASVKWEKEFC</sequence>
<dbReference type="GeneID" id="27319260"/>
<evidence type="ECO:0000313" key="1">
    <source>
        <dbReference type="EMBL" id="KIV97702.1"/>
    </source>
</evidence>
<proteinExistence type="predicted"/>
<dbReference type="HOGENOM" id="CLU_039645_0_0_1"/>
<keyword evidence="2" id="KW-1185">Reference proteome</keyword>
<dbReference type="EMBL" id="KN847520">
    <property type="protein sequence ID" value="KIV97702.1"/>
    <property type="molecule type" value="Genomic_DNA"/>
</dbReference>
<dbReference type="OrthoDB" id="4155104at2759"/>
<evidence type="ECO:0000313" key="2">
    <source>
        <dbReference type="Proteomes" id="UP000054302"/>
    </source>
</evidence>
<dbReference type="RefSeq" id="XP_016229276.1">
    <property type="nucleotide sequence ID" value="XM_016365627.1"/>
</dbReference>
<accession>A0A0D1ZSZ7</accession>
<name>A0A0D1ZSZ7_EXOME</name>
<reference evidence="1 2" key="1">
    <citation type="submission" date="2015-01" db="EMBL/GenBank/DDBJ databases">
        <title>The Genome Sequence of Exophiala mesophila CBS40295.</title>
        <authorList>
            <consortium name="The Broad Institute Genomics Platform"/>
            <person name="Cuomo C."/>
            <person name="de Hoog S."/>
            <person name="Gorbushina A."/>
            <person name="Stielow B."/>
            <person name="Teixiera M."/>
            <person name="Abouelleil A."/>
            <person name="Chapman S.B."/>
            <person name="Priest M."/>
            <person name="Young S.K."/>
            <person name="Wortman J."/>
            <person name="Nusbaum C."/>
            <person name="Birren B."/>
        </authorList>
    </citation>
    <scope>NUCLEOTIDE SEQUENCE [LARGE SCALE GENOMIC DNA]</scope>
    <source>
        <strain evidence="1 2">CBS 40295</strain>
    </source>
</reference>
<protein>
    <submittedName>
        <fullName evidence="1">Uncharacterized protein</fullName>
    </submittedName>
</protein>
<organism evidence="1 2">
    <name type="scientific">Exophiala mesophila</name>
    <name type="common">Black yeast-like fungus</name>
    <dbReference type="NCBI Taxonomy" id="212818"/>
    <lineage>
        <taxon>Eukaryota</taxon>
        <taxon>Fungi</taxon>
        <taxon>Dikarya</taxon>
        <taxon>Ascomycota</taxon>
        <taxon>Pezizomycotina</taxon>
        <taxon>Eurotiomycetes</taxon>
        <taxon>Chaetothyriomycetidae</taxon>
        <taxon>Chaetothyriales</taxon>
        <taxon>Herpotrichiellaceae</taxon>
        <taxon>Exophiala</taxon>
    </lineage>
</organism>
<dbReference type="VEuPathDB" id="FungiDB:PV10_01415"/>
<gene>
    <name evidence="1" type="ORF">PV10_01415</name>
</gene>
<dbReference type="Proteomes" id="UP000054302">
    <property type="component" value="Unassembled WGS sequence"/>
</dbReference>